<evidence type="ECO:0000256" key="1">
    <source>
        <dbReference type="ARBA" id="ARBA00004141"/>
    </source>
</evidence>
<dbReference type="InterPro" id="IPR002293">
    <property type="entry name" value="AA/rel_permease1"/>
</dbReference>
<accession>A0A7S1A6Z6</accession>
<sequence length="711" mass="79022">MVRHLALPFGSFQQLSGEDEDEGHDQRASWPLAKGMRRDSRNSFEDADVGKCYRIPACSPEDMHSQLPRHPHKNSISELAATSICGNDITSSCFYVMGEIVTSSGIYAPICTILSSITLFCFRSIYAEVVMALPLNGGIYNLLLNSSTKQIASMTACLTILSYTATGVVSAVSAANYLQGSPLFESIQIVPCAIFILAFFAVLMLMGMAESSTVATGLFLFHLSVLSMLAGFCVIYLQEVGFYQFRENLHWAPQPDLTPSIFYGFSSAMLGVSGFETSANFVEEQKVGVFQRTLFNMWAAVSSINFTFACLCVAILPLDEIVAQHSPLAFLAERVAGSLMRDVVTIDALLVLAGAVLTSYVGVCGLLQRMSGDRCLPALFANTNDWRGTPHNTIILFFAVCTSMCICLQGHISMLAAIYSISFLLVMGLFAICGLFMKVKRPTLPRKIITPRYMFVAGLLLVGCAFIGVVLHHRDMLTYFFLYYGLTVCVVMITFARAGVFTSLMKFISTTPQAQMLLQLFVSHDEVEAWIKASLKLLWNQRVLYFTKRANLSQINRAVQYIEENEEARIVGVVRVYADGADDELNEFLDCVQIIDRVYPQIRVDCVLAKGEFSPSMIPYLAEQMQVPVNCMFINCPKHDFRIPIDELGGVRIIMNSERSRILDSMKNTHESSFLWQDVGEDFDDISDVELISRQEPRPSLRSASCQVQKV</sequence>
<dbReference type="Pfam" id="PF13520">
    <property type="entry name" value="AA_permease_2"/>
    <property type="match status" value="1"/>
</dbReference>
<dbReference type="PANTHER" id="PTHR43243">
    <property type="entry name" value="INNER MEMBRANE TRANSPORTER YGJI-RELATED"/>
    <property type="match status" value="1"/>
</dbReference>
<evidence type="ECO:0000256" key="2">
    <source>
        <dbReference type="ARBA" id="ARBA00022692"/>
    </source>
</evidence>
<dbReference type="EMBL" id="HBFQ01026906">
    <property type="protein sequence ID" value="CAD8844642.1"/>
    <property type="molecule type" value="Transcribed_RNA"/>
</dbReference>
<evidence type="ECO:0000313" key="6">
    <source>
        <dbReference type="EMBL" id="CAD8844642.1"/>
    </source>
</evidence>
<evidence type="ECO:0008006" key="7">
    <source>
        <dbReference type="Google" id="ProtNLM"/>
    </source>
</evidence>
<dbReference type="GO" id="GO:0016020">
    <property type="term" value="C:membrane"/>
    <property type="evidence" value="ECO:0007669"/>
    <property type="project" value="UniProtKB-SubCell"/>
</dbReference>
<dbReference type="PANTHER" id="PTHR43243:SF11">
    <property type="entry name" value="AMINO ACID PERMEASE_ SLC12A DOMAIN-CONTAINING PROTEIN"/>
    <property type="match status" value="1"/>
</dbReference>
<feature type="transmembrane region" description="Helical" evidence="5">
    <location>
        <begin position="294"/>
        <end position="318"/>
    </location>
</feature>
<keyword evidence="3 5" id="KW-1133">Transmembrane helix</keyword>
<comment type="subcellular location">
    <subcellularLocation>
        <location evidence="1">Membrane</location>
        <topology evidence="1">Multi-pass membrane protein</topology>
    </subcellularLocation>
</comment>
<keyword evidence="2 5" id="KW-0812">Transmembrane</keyword>
<proteinExistence type="predicted"/>
<feature type="transmembrane region" description="Helical" evidence="5">
    <location>
        <begin position="449"/>
        <end position="471"/>
    </location>
</feature>
<feature type="transmembrane region" description="Helical" evidence="5">
    <location>
        <begin position="348"/>
        <end position="367"/>
    </location>
</feature>
<feature type="transmembrane region" description="Helical" evidence="5">
    <location>
        <begin position="394"/>
        <end position="412"/>
    </location>
</feature>
<evidence type="ECO:0000256" key="5">
    <source>
        <dbReference type="SAM" id="Phobius"/>
    </source>
</evidence>
<evidence type="ECO:0000256" key="3">
    <source>
        <dbReference type="ARBA" id="ARBA00022989"/>
    </source>
</evidence>
<protein>
    <recommendedName>
        <fullName evidence="7">Amino acid permease/ SLC12A domain-containing protein</fullName>
    </recommendedName>
</protein>
<dbReference type="GO" id="GO:0015171">
    <property type="term" value="F:amino acid transmembrane transporter activity"/>
    <property type="evidence" value="ECO:0007669"/>
    <property type="project" value="TreeGrafter"/>
</dbReference>
<organism evidence="6">
    <name type="scientific">Noctiluca scintillans</name>
    <name type="common">Sea sparkle</name>
    <name type="synonym">Red tide dinoflagellate</name>
    <dbReference type="NCBI Taxonomy" id="2966"/>
    <lineage>
        <taxon>Eukaryota</taxon>
        <taxon>Sar</taxon>
        <taxon>Alveolata</taxon>
        <taxon>Dinophyceae</taxon>
        <taxon>Noctilucales</taxon>
        <taxon>Noctilucaceae</taxon>
        <taxon>Noctiluca</taxon>
    </lineage>
</organism>
<feature type="transmembrane region" description="Helical" evidence="5">
    <location>
        <begin position="261"/>
        <end position="282"/>
    </location>
</feature>
<feature type="transmembrane region" description="Helical" evidence="5">
    <location>
        <begin position="125"/>
        <end position="144"/>
    </location>
</feature>
<feature type="transmembrane region" description="Helical" evidence="5">
    <location>
        <begin position="218"/>
        <end position="237"/>
    </location>
</feature>
<evidence type="ECO:0000256" key="4">
    <source>
        <dbReference type="ARBA" id="ARBA00023136"/>
    </source>
</evidence>
<gene>
    <name evidence="6" type="ORF">NSCI0253_LOCUS18992</name>
</gene>
<reference evidence="6" key="1">
    <citation type="submission" date="2021-01" db="EMBL/GenBank/DDBJ databases">
        <authorList>
            <person name="Corre E."/>
            <person name="Pelletier E."/>
            <person name="Niang G."/>
            <person name="Scheremetjew M."/>
            <person name="Finn R."/>
            <person name="Kale V."/>
            <person name="Holt S."/>
            <person name="Cochrane G."/>
            <person name="Meng A."/>
            <person name="Brown T."/>
            <person name="Cohen L."/>
        </authorList>
    </citation>
    <scope>NUCLEOTIDE SEQUENCE</scope>
</reference>
<feature type="transmembrane region" description="Helical" evidence="5">
    <location>
        <begin position="418"/>
        <end position="437"/>
    </location>
</feature>
<dbReference type="AlphaFoldDB" id="A0A7S1A6Z6"/>
<name>A0A7S1A6Z6_NOCSC</name>
<feature type="transmembrane region" description="Helical" evidence="5">
    <location>
        <begin position="477"/>
        <end position="496"/>
    </location>
</feature>
<feature type="transmembrane region" description="Helical" evidence="5">
    <location>
        <begin position="187"/>
        <end position="206"/>
    </location>
</feature>
<feature type="transmembrane region" description="Helical" evidence="5">
    <location>
        <begin position="156"/>
        <end position="175"/>
    </location>
</feature>
<dbReference type="Gene3D" id="1.20.1740.10">
    <property type="entry name" value="Amino acid/polyamine transporter I"/>
    <property type="match status" value="1"/>
</dbReference>
<keyword evidence="4 5" id="KW-0472">Membrane</keyword>